<organism evidence="2 3">
    <name type="scientific">Methanosarcina horonobensis HB-1 = JCM 15518</name>
    <dbReference type="NCBI Taxonomy" id="1434110"/>
    <lineage>
        <taxon>Archaea</taxon>
        <taxon>Methanobacteriati</taxon>
        <taxon>Methanobacteriota</taxon>
        <taxon>Stenosarchaea group</taxon>
        <taxon>Methanomicrobia</taxon>
        <taxon>Methanosarcinales</taxon>
        <taxon>Methanosarcinaceae</taxon>
        <taxon>Methanosarcina</taxon>
    </lineage>
</organism>
<dbReference type="GeneID" id="24831852"/>
<dbReference type="HOGENOM" id="CLU_087303_0_0_2"/>
<proteinExistence type="predicted"/>
<evidence type="ECO:0000313" key="2">
    <source>
        <dbReference type="EMBL" id="AKB79044.1"/>
    </source>
</evidence>
<dbReference type="CDD" id="cd00077">
    <property type="entry name" value="HDc"/>
    <property type="match status" value="1"/>
</dbReference>
<dbReference type="Gene3D" id="1.10.3210.10">
    <property type="entry name" value="Hypothetical protein af1432"/>
    <property type="match status" value="1"/>
</dbReference>
<sequence>MQKEDLDFFRKWFFGYVKQFSSPDSFIQENIDLKIEHTGRVCKNILLLAKSEKVSEKECILAEVIALFHDLGRFEQFMRYKTFRDSESENHALMGIKILNKEKILSRISGKEESLILKAIEYHNLMEIPENIEAFSKLHFFTRLIRDADKIDILRLACEEYSEEKKHQNPALELYLPDTPGYSESIVSEILNNRMAKIGDMKNRNDVKLLRLSWIFDINFLATFSLLKDYGYLETIMSFLPETKETNLLRKHFENYLNSMEYGAGKKETKS</sequence>
<dbReference type="InterPro" id="IPR003607">
    <property type="entry name" value="HD/PDEase_dom"/>
</dbReference>
<gene>
    <name evidence="2" type="ORF">MSHOH_2561</name>
</gene>
<dbReference type="SUPFAM" id="SSF109604">
    <property type="entry name" value="HD-domain/PDEase-like"/>
    <property type="match status" value="1"/>
</dbReference>
<dbReference type="RefSeq" id="WP_048140417.1">
    <property type="nucleotide sequence ID" value="NZ_CP009516.1"/>
</dbReference>
<feature type="domain" description="HD" evidence="1">
    <location>
        <begin position="34"/>
        <end position="154"/>
    </location>
</feature>
<keyword evidence="3" id="KW-1185">Reference proteome</keyword>
<dbReference type="AlphaFoldDB" id="A0A0E3SB75"/>
<protein>
    <submittedName>
        <fullName evidence="2">Metal-dependent phosphohydrolase</fullName>
    </submittedName>
</protein>
<dbReference type="EMBL" id="CP009516">
    <property type="protein sequence ID" value="AKB79044.1"/>
    <property type="molecule type" value="Genomic_DNA"/>
</dbReference>
<dbReference type="PROSITE" id="PS51831">
    <property type="entry name" value="HD"/>
    <property type="match status" value="1"/>
</dbReference>
<dbReference type="STRING" id="1434110.MSHOH_2561"/>
<name>A0A0E3SB75_9EURY</name>
<reference evidence="2 3" key="1">
    <citation type="submission" date="2014-07" db="EMBL/GenBank/DDBJ databases">
        <title>Methanogenic archaea and the global carbon cycle.</title>
        <authorList>
            <person name="Henriksen J.R."/>
            <person name="Luke J."/>
            <person name="Reinhart S."/>
            <person name="Benedict M.N."/>
            <person name="Youngblut N.D."/>
            <person name="Metcalf M.E."/>
            <person name="Whitaker R.J."/>
            <person name="Metcalf W.W."/>
        </authorList>
    </citation>
    <scope>NUCLEOTIDE SEQUENCE [LARGE SCALE GENOMIC DNA]</scope>
    <source>
        <strain evidence="2 3">HB-1</strain>
    </source>
</reference>
<keyword evidence="2" id="KW-0378">Hydrolase</keyword>
<dbReference type="InterPro" id="IPR006674">
    <property type="entry name" value="HD_domain"/>
</dbReference>
<dbReference type="PATRIC" id="fig|1434110.4.peg.3292"/>
<evidence type="ECO:0000259" key="1">
    <source>
        <dbReference type="PROSITE" id="PS51831"/>
    </source>
</evidence>
<evidence type="ECO:0000313" key="3">
    <source>
        <dbReference type="Proteomes" id="UP000033101"/>
    </source>
</evidence>
<dbReference type="Proteomes" id="UP000033101">
    <property type="component" value="Chromosome"/>
</dbReference>
<dbReference type="GO" id="GO:0016787">
    <property type="term" value="F:hydrolase activity"/>
    <property type="evidence" value="ECO:0007669"/>
    <property type="project" value="UniProtKB-KW"/>
</dbReference>
<accession>A0A0E3SB75</accession>
<dbReference type="KEGG" id="mhor:MSHOH_2561"/>
<dbReference type="OrthoDB" id="134958at2157"/>
<dbReference type="Pfam" id="PF01966">
    <property type="entry name" value="HD"/>
    <property type="match status" value="1"/>
</dbReference>